<evidence type="ECO:0000256" key="10">
    <source>
        <dbReference type="ARBA" id="ARBA00023004"/>
    </source>
</evidence>
<feature type="transmembrane region" description="Helical" evidence="12">
    <location>
        <begin position="206"/>
        <end position="224"/>
    </location>
</feature>
<feature type="transmembrane region" description="Helical" evidence="12">
    <location>
        <begin position="121"/>
        <end position="144"/>
    </location>
</feature>
<evidence type="ECO:0000256" key="4">
    <source>
        <dbReference type="ARBA" id="ARBA00022475"/>
    </source>
</evidence>
<dbReference type="AlphaFoldDB" id="A0AAP7GWN6"/>
<feature type="transmembrane region" description="Helical" evidence="12">
    <location>
        <begin position="334"/>
        <end position="359"/>
    </location>
</feature>
<dbReference type="PANTHER" id="PTHR43141:SF5">
    <property type="entry name" value="CYTOCHROME BD-I UBIQUINOL OXIDASE SUBUNIT 2"/>
    <property type="match status" value="1"/>
</dbReference>
<gene>
    <name evidence="13" type="ORF">BBB52_06440</name>
</gene>
<comment type="similarity">
    <text evidence="2">Belongs to the cytochrome ubiquinol oxidase subunit 2 family.</text>
</comment>
<organism evidence="13 14">
    <name type="scientific">Aggregatibacter aphrophilus</name>
    <name type="common">Haemophilus aphrophilus</name>
    <dbReference type="NCBI Taxonomy" id="732"/>
    <lineage>
        <taxon>Bacteria</taxon>
        <taxon>Pseudomonadati</taxon>
        <taxon>Pseudomonadota</taxon>
        <taxon>Gammaproteobacteria</taxon>
        <taxon>Pasteurellales</taxon>
        <taxon>Pasteurellaceae</taxon>
        <taxon>Aggregatibacter</taxon>
    </lineage>
</organism>
<keyword evidence="11 12" id="KW-0472">Membrane</keyword>
<comment type="subcellular location">
    <subcellularLocation>
        <location evidence="1">Cell membrane</location>
        <topology evidence="1">Multi-pass membrane protein</topology>
    </subcellularLocation>
</comment>
<dbReference type="GO" id="GO:0016682">
    <property type="term" value="F:oxidoreductase activity, acting on diphenols and related substances as donors, oxygen as acceptor"/>
    <property type="evidence" value="ECO:0007669"/>
    <property type="project" value="TreeGrafter"/>
</dbReference>
<dbReference type="GO" id="GO:0019646">
    <property type="term" value="P:aerobic electron transport chain"/>
    <property type="evidence" value="ECO:0007669"/>
    <property type="project" value="TreeGrafter"/>
</dbReference>
<dbReference type="PANTHER" id="PTHR43141">
    <property type="entry name" value="CYTOCHROME BD2 SUBUNIT II"/>
    <property type="match status" value="1"/>
</dbReference>
<keyword evidence="8" id="KW-0249">Electron transport</keyword>
<evidence type="ECO:0000256" key="11">
    <source>
        <dbReference type="ARBA" id="ARBA00023136"/>
    </source>
</evidence>
<evidence type="ECO:0000256" key="9">
    <source>
        <dbReference type="ARBA" id="ARBA00022989"/>
    </source>
</evidence>
<accession>A0AAP7GWN6</accession>
<dbReference type="Proteomes" id="UP000092746">
    <property type="component" value="Unassembled WGS sequence"/>
</dbReference>
<dbReference type="GO" id="GO:0005886">
    <property type="term" value="C:plasma membrane"/>
    <property type="evidence" value="ECO:0007669"/>
    <property type="project" value="UniProtKB-SubCell"/>
</dbReference>
<dbReference type="GO" id="GO:0009055">
    <property type="term" value="F:electron transfer activity"/>
    <property type="evidence" value="ECO:0007669"/>
    <property type="project" value="TreeGrafter"/>
</dbReference>
<keyword evidence="3" id="KW-0813">Transport</keyword>
<dbReference type="NCBIfam" id="TIGR00203">
    <property type="entry name" value="cydB"/>
    <property type="match status" value="1"/>
</dbReference>
<evidence type="ECO:0000313" key="14">
    <source>
        <dbReference type="Proteomes" id="UP000092746"/>
    </source>
</evidence>
<keyword evidence="10" id="KW-0408">Iron</keyword>
<sequence length="378" mass="42412">MMDYEFLRFAWWILVCVLLIGFAVTDGFDMGVLNLLPFTGKKEVEKRIMINTIAPHWDGNQVWLLTAGGAMFAAWPTVYATSFSGFFIAMILVLAALFFRPVGFEYRAKIDSPTWRKAWDFGLFIGGFVPSLVFGVAFGNLLQGVPFEFNELQQPQYTGTFFELLNPFALLCGVISFTMLTTHGANWLQMKTTAELRERARTISQVGAFATLIMFVFAGVWLFFKDGFVVTSVIDHNAPSNPIGKEVAVQAGAWFNNYKEMPILWLFPVLAVGSALLNIVFSKANRCGFAFLFSALTMAGVILTATIAMFPFVLPSISNPGMSLLMWDATSSKLTLTLMFFLALFFVVILLSYTIWAYYKMFGRIDSSFIEENKNSLY</sequence>
<feature type="transmembrane region" description="Helical" evidence="12">
    <location>
        <begin position="78"/>
        <end position="100"/>
    </location>
</feature>
<evidence type="ECO:0000256" key="2">
    <source>
        <dbReference type="ARBA" id="ARBA00007543"/>
    </source>
</evidence>
<dbReference type="PIRSF" id="PIRSF000267">
    <property type="entry name" value="Cyt_oxidse_sub2"/>
    <property type="match status" value="1"/>
</dbReference>
<dbReference type="GO" id="GO:0046872">
    <property type="term" value="F:metal ion binding"/>
    <property type="evidence" value="ECO:0007669"/>
    <property type="project" value="UniProtKB-KW"/>
</dbReference>
<dbReference type="Pfam" id="PF02322">
    <property type="entry name" value="Cyt_bd_oxida_II"/>
    <property type="match status" value="1"/>
</dbReference>
<feature type="transmembrane region" description="Helical" evidence="12">
    <location>
        <begin position="164"/>
        <end position="185"/>
    </location>
</feature>
<evidence type="ECO:0000256" key="1">
    <source>
        <dbReference type="ARBA" id="ARBA00004651"/>
    </source>
</evidence>
<evidence type="ECO:0000256" key="5">
    <source>
        <dbReference type="ARBA" id="ARBA00022617"/>
    </source>
</evidence>
<keyword evidence="7" id="KW-0479">Metal-binding</keyword>
<keyword evidence="9 12" id="KW-1133">Transmembrane helix</keyword>
<keyword evidence="6 12" id="KW-0812">Transmembrane</keyword>
<dbReference type="EMBL" id="MAQE01000013">
    <property type="protein sequence ID" value="OBY51949.1"/>
    <property type="molecule type" value="Genomic_DNA"/>
</dbReference>
<evidence type="ECO:0000256" key="12">
    <source>
        <dbReference type="SAM" id="Phobius"/>
    </source>
</evidence>
<evidence type="ECO:0000256" key="3">
    <source>
        <dbReference type="ARBA" id="ARBA00022448"/>
    </source>
</evidence>
<evidence type="ECO:0000256" key="8">
    <source>
        <dbReference type="ARBA" id="ARBA00022982"/>
    </source>
</evidence>
<name>A0AAP7GWN6_AGGAP</name>
<keyword evidence="5" id="KW-0349">Heme</keyword>
<protein>
    <submittedName>
        <fullName evidence="13">Cytochrome d ubiquinol oxidase subunit II</fullName>
    </submittedName>
</protein>
<comment type="caution">
    <text evidence="13">The sequence shown here is derived from an EMBL/GenBank/DDBJ whole genome shotgun (WGS) entry which is preliminary data.</text>
</comment>
<proteinExistence type="inferred from homology"/>
<evidence type="ECO:0000313" key="13">
    <source>
        <dbReference type="EMBL" id="OBY51949.1"/>
    </source>
</evidence>
<keyword evidence="4" id="KW-1003">Cell membrane</keyword>
<dbReference type="InterPro" id="IPR003317">
    <property type="entry name" value="Cyt-d_oxidase_su2"/>
</dbReference>
<evidence type="ECO:0000256" key="7">
    <source>
        <dbReference type="ARBA" id="ARBA00022723"/>
    </source>
</evidence>
<dbReference type="RefSeq" id="WP_065295381.1">
    <property type="nucleotide sequence ID" value="NZ_CAUUMV010000017.1"/>
</dbReference>
<dbReference type="GO" id="GO:0070069">
    <property type="term" value="C:cytochrome complex"/>
    <property type="evidence" value="ECO:0007669"/>
    <property type="project" value="TreeGrafter"/>
</dbReference>
<feature type="transmembrane region" description="Helical" evidence="12">
    <location>
        <begin position="263"/>
        <end position="281"/>
    </location>
</feature>
<feature type="transmembrane region" description="Helical" evidence="12">
    <location>
        <begin position="288"/>
        <end position="314"/>
    </location>
</feature>
<reference evidence="13 14" key="1">
    <citation type="submission" date="2016-06" db="EMBL/GenBank/DDBJ databases">
        <title>Simultaneous identification of Haemophilus influenzae and Haemophilus haemolyticus using TaqMan real-time PCR.</title>
        <authorList>
            <person name="Price E.P."/>
            <person name="Sarovich D.S."/>
            <person name="Harris T."/>
            <person name="Spargo J.C."/>
            <person name="Nosworthy E."/>
            <person name="Beissbarth J."/>
            <person name="Smith-Vaughan H."/>
        </authorList>
    </citation>
    <scope>NUCLEOTIDE SEQUENCE [LARGE SCALE GENOMIC DNA]</scope>
    <source>
        <strain evidence="13 14">ATCC 7901</strain>
    </source>
</reference>
<evidence type="ECO:0000256" key="6">
    <source>
        <dbReference type="ARBA" id="ARBA00022692"/>
    </source>
</evidence>